<feature type="domain" description="PIN" evidence="9">
    <location>
        <begin position="8"/>
        <end position="123"/>
    </location>
</feature>
<dbReference type="EC" id="3.1.-.-" evidence="8"/>
<comment type="similarity">
    <text evidence="7 8">Belongs to the PINc/VapC protein family.</text>
</comment>
<keyword evidence="6 8" id="KW-0460">Magnesium</keyword>
<dbReference type="GO" id="GO:0000287">
    <property type="term" value="F:magnesium ion binding"/>
    <property type="evidence" value="ECO:0007669"/>
    <property type="project" value="UniProtKB-UniRule"/>
</dbReference>
<evidence type="ECO:0000256" key="6">
    <source>
        <dbReference type="ARBA" id="ARBA00022842"/>
    </source>
</evidence>
<keyword evidence="3 8" id="KW-0540">Nuclease</keyword>
<dbReference type="PANTHER" id="PTHR33653">
    <property type="entry name" value="RIBONUCLEASE VAPC2"/>
    <property type="match status" value="1"/>
</dbReference>
<dbReference type="RefSeq" id="WP_148699503.1">
    <property type="nucleotide sequence ID" value="NZ_CP007174.1"/>
</dbReference>
<dbReference type="Proteomes" id="UP000028194">
    <property type="component" value="Chromosome"/>
</dbReference>
<sequence>MVCADSDFIADLDRGSPAAIAKLDELEQRGEPVYTTTINVAELYHGAHASRNTDRAIGRIEKILSRFSILNLDYGSARLWGELADKLKSNSIGELDLFIASMALTNKQSIVTRNRKHFERVPGLRIESW</sequence>
<evidence type="ECO:0000256" key="7">
    <source>
        <dbReference type="ARBA" id="ARBA00038093"/>
    </source>
</evidence>
<dbReference type="InterPro" id="IPR022907">
    <property type="entry name" value="VapC_family"/>
</dbReference>
<dbReference type="AlphaFoldDB" id="A0A075MMQ2"/>
<organism evidence="10 11">
    <name type="scientific">Candidatus Nitrososphaera evergladensis SR1</name>
    <dbReference type="NCBI Taxonomy" id="1459636"/>
    <lineage>
        <taxon>Archaea</taxon>
        <taxon>Nitrososphaerota</taxon>
        <taxon>Nitrososphaeria</taxon>
        <taxon>Nitrososphaerales</taxon>
        <taxon>Nitrososphaeraceae</taxon>
        <taxon>Nitrososphaera</taxon>
    </lineage>
</organism>
<dbReference type="Pfam" id="PF01850">
    <property type="entry name" value="PIN"/>
    <property type="match status" value="1"/>
</dbReference>
<evidence type="ECO:0000259" key="9">
    <source>
        <dbReference type="Pfam" id="PF01850"/>
    </source>
</evidence>
<dbReference type="GO" id="GO:0016787">
    <property type="term" value="F:hydrolase activity"/>
    <property type="evidence" value="ECO:0007669"/>
    <property type="project" value="UniProtKB-KW"/>
</dbReference>
<dbReference type="eggNOG" id="arCOG02219">
    <property type="taxonomic scope" value="Archaea"/>
</dbReference>
<keyword evidence="4 8" id="KW-0479">Metal-binding</keyword>
<dbReference type="GO" id="GO:0004540">
    <property type="term" value="F:RNA nuclease activity"/>
    <property type="evidence" value="ECO:0007669"/>
    <property type="project" value="InterPro"/>
</dbReference>
<dbReference type="Gene3D" id="3.40.50.1010">
    <property type="entry name" value="5'-nuclease"/>
    <property type="match status" value="1"/>
</dbReference>
<dbReference type="EMBL" id="CP007174">
    <property type="protein sequence ID" value="AIF82553.1"/>
    <property type="molecule type" value="Genomic_DNA"/>
</dbReference>
<dbReference type="GO" id="GO:0090729">
    <property type="term" value="F:toxin activity"/>
    <property type="evidence" value="ECO:0007669"/>
    <property type="project" value="UniProtKB-KW"/>
</dbReference>
<accession>A0A075MMQ2</accession>
<keyword evidence="5 8" id="KW-0378">Hydrolase</keyword>
<proteinExistence type="inferred from homology"/>
<evidence type="ECO:0000256" key="1">
    <source>
        <dbReference type="ARBA" id="ARBA00001946"/>
    </source>
</evidence>
<keyword evidence="8" id="KW-0800">Toxin</keyword>
<evidence type="ECO:0000256" key="4">
    <source>
        <dbReference type="ARBA" id="ARBA00022723"/>
    </source>
</evidence>
<dbReference type="HAMAP" id="MF_00265">
    <property type="entry name" value="VapC_Nob1"/>
    <property type="match status" value="1"/>
</dbReference>
<dbReference type="PANTHER" id="PTHR33653:SF1">
    <property type="entry name" value="RIBONUCLEASE VAPC2"/>
    <property type="match status" value="1"/>
</dbReference>
<keyword evidence="11" id="KW-1185">Reference proteome</keyword>
<reference evidence="10 11" key="1">
    <citation type="journal article" date="2014" name="PLoS ONE">
        <title>Genome Sequence of Candidatus Nitrososphaera evergladensis from Group I.1b Enriched from Everglades Soil Reveals Novel Genomic Features of the Ammonia-Oxidizing Archaea.</title>
        <authorList>
            <person name="Zhalnina K.V."/>
            <person name="Dias R."/>
            <person name="Leonard M.T."/>
            <person name="Dorr de Quadros P."/>
            <person name="Camargo F.A."/>
            <person name="Drew J.C."/>
            <person name="Farmerie W.G."/>
            <person name="Daroub S.H."/>
            <person name="Triplett E.W."/>
        </authorList>
    </citation>
    <scope>NUCLEOTIDE SEQUENCE [LARGE SCALE GENOMIC DNA]</scope>
    <source>
        <strain evidence="10 11">SR1</strain>
    </source>
</reference>
<dbReference type="KEGG" id="nev:NTE_00471"/>
<dbReference type="InterPro" id="IPR029060">
    <property type="entry name" value="PIN-like_dom_sf"/>
</dbReference>
<dbReference type="OrthoDB" id="11616at2157"/>
<evidence type="ECO:0000256" key="2">
    <source>
        <dbReference type="ARBA" id="ARBA00022649"/>
    </source>
</evidence>
<evidence type="ECO:0000256" key="3">
    <source>
        <dbReference type="ARBA" id="ARBA00022722"/>
    </source>
</evidence>
<gene>
    <name evidence="8" type="primary">vapC</name>
    <name evidence="10" type="ORF">NTE_00471</name>
</gene>
<dbReference type="HOGENOM" id="CLU_118482_3_2_2"/>
<feature type="binding site" evidence="8">
    <location>
        <position position="96"/>
    </location>
    <ligand>
        <name>Mg(2+)</name>
        <dbReference type="ChEBI" id="CHEBI:18420"/>
    </ligand>
</feature>
<comment type="function">
    <text evidence="8">Toxic component of a toxin-antitoxin (TA) system. An RNase.</text>
</comment>
<evidence type="ECO:0000256" key="5">
    <source>
        <dbReference type="ARBA" id="ARBA00022801"/>
    </source>
</evidence>
<comment type="cofactor">
    <cofactor evidence="1 8">
        <name>Mg(2+)</name>
        <dbReference type="ChEBI" id="CHEBI:18420"/>
    </cofactor>
</comment>
<dbReference type="InterPro" id="IPR050556">
    <property type="entry name" value="Type_II_TA_system_RNase"/>
</dbReference>
<protein>
    <recommendedName>
        <fullName evidence="8">Ribonuclease VapC</fullName>
        <shortName evidence="8">RNase VapC</shortName>
        <ecNumber evidence="8">3.1.-.-</ecNumber>
    </recommendedName>
    <alternativeName>
        <fullName evidence="8">Putative toxin VapC</fullName>
    </alternativeName>
</protein>
<evidence type="ECO:0000256" key="8">
    <source>
        <dbReference type="HAMAP-Rule" id="MF_00265"/>
    </source>
</evidence>
<dbReference type="CDD" id="cd09881">
    <property type="entry name" value="PIN_VapC4-5_FitB-like"/>
    <property type="match status" value="1"/>
</dbReference>
<name>A0A075MMQ2_9ARCH</name>
<dbReference type="GeneID" id="41596346"/>
<feature type="binding site" evidence="8">
    <location>
        <position position="5"/>
    </location>
    <ligand>
        <name>Mg(2+)</name>
        <dbReference type="ChEBI" id="CHEBI:18420"/>
    </ligand>
</feature>
<evidence type="ECO:0000313" key="10">
    <source>
        <dbReference type="EMBL" id="AIF82553.1"/>
    </source>
</evidence>
<dbReference type="InterPro" id="IPR002716">
    <property type="entry name" value="PIN_dom"/>
</dbReference>
<dbReference type="SUPFAM" id="SSF88723">
    <property type="entry name" value="PIN domain-like"/>
    <property type="match status" value="1"/>
</dbReference>
<evidence type="ECO:0000313" key="11">
    <source>
        <dbReference type="Proteomes" id="UP000028194"/>
    </source>
</evidence>
<keyword evidence="2 8" id="KW-1277">Toxin-antitoxin system</keyword>